<dbReference type="EnsemblMetazoa" id="G5390.2">
    <property type="protein sequence ID" value="G5390.2:cds"/>
    <property type="gene ID" value="G5390"/>
</dbReference>
<sequence length="337" mass="38405">MAGRTSRDFLRVHRIPMGRQSKPSPNPPQTTKGQASPRKTKGAAALKTSVDLQKQKVEQLCEFLLGKASMSDNVFSNCQDSVKRLELLRAEILKEVPWAKDLIEQNSFMGITGLLLKEFQKQKIEIKKLLDHQSEQVRLMEYKAKQIKELQNKHQIQIVAKEEDNKYLISELNNIKLENQKLQKQSKDYLECIENHKNQLKASRDSEKKCQDELKQLTSVMSRKAMKSSLSFLSREVSGKSFKSDSDTCDSSVSFANSETSTVFSVSSERETSQLSELSFANSTKSETQQFPCILCSQTSQTTQTFLFSSYMSTYGELKYDAGEGTIMIVFNVWFYC</sequence>
<keyword evidence="4" id="KW-1185">Reference proteome</keyword>
<dbReference type="Proteomes" id="UP000005408">
    <property type="component" value="Unassembled WGS sequence"/>
</dbReference>
<keyword evidence="1" id="KW-0175">Coiled coil</keyword>
<feature type="compositionally biased region" description="Basic and acidic residues" evidence="2">
    <location>
        <begin position="1"/>
        <end position="11"/>
    </location>
</feature>
<evidence type="ECO:0000313" key="4">
    <source>
        <dbReference type="Proteomes" id="UP000005408"/>
    </source>
</evidence>
<feature type="coiled-coil region" evidence="1">
    <location>
        <begin position="165"/>
        <end position="213"/>
    </location>
</feature>
<organism evidence="3 4">
    <name type="scientific">Magallana gigas</name>
    <name type="common">Pacific oyster</name>
    <name type="synonym">Crassostrea gigas</name>
    <dbReference type="NCBI Taxonomy" id="29159"/>
    <lineage>
        <taxon>Eukaryota</taxon>
        <taxon>Metazoa</taxon>
        <taxon>Spiralia</taxon>
        <taxon>Lophotrochozoa</taxon>
        <taxon>Mollusca</taxon>
        <taxon>Bivalvia</taxon>
        <taxon>Autobranchia</taxon>
        <taxon>Pteriomorphia</taxon>
        <taxon>Ostreida</taxon>
        <taxon>Ostreoidea</taxon>
        <taxon>Ostreidae</taxon>
        <taxon>Magallana</taxon>
    </lineage>
</organism>
<evidence type="ECO:0000256" key="2">
    <source>
        <dbReference type="SAM" id="MobiDB-lite"/>
    </source>
</evidence>
<evidence type="ECO:0000256" key="1">
    <source>
        <dbReference type="SAM" id="Coils"/>
    </source>
</evidence>
<feature type="region of interest" description="Disordered" evidence="2">
    <location>
        <begin position="1"/>
        <end position="41"/>
    </location>
</feature>
<reference evidence="3" key="1">
    <citation type="submission" date="2022-08" db="UniProtKB">
        <authorList>
            <consortium name="EnsemblMetazoa"/>
        </authorList>
    </citation>
    <scope>IDENTIFICATION</scope>
    <source>
        <strain evidence="3">05x7-T-G4-1.051#20</strain>
    </source>
</reference>
<proteinExistence type="predicted"/>
<name>A0A8W8NDM6_MAGGI</name>
<accession>A0A8W8NDM6</accession>
<dbReference type="AlphaFoldDB" id="A0A8W8NDM6"/>
<protein>
    <submittedName>
        <fullName evidence="3">Uncharacterized protein</fullName>
    </submittedName>
</protein>
<evidence type="ECO:0000313" key="3">
    <source>
        <dbReference type="EnsemblMetazoa" id="G5390.2:cds"/>
    </source>
</evidence>